<dbReference type="Proteomes" id="UP000192927">
    <property type="component" value="Unassembled WGS sequence"/>
</dbReference>
<feature type="binding site" evidence="8">
    <location>
        <position position="88"/>
    </location>
    <ligand>
        <name>Zn(2+)</name>
        <dbReference type="ChEBI" id="CHEBI:29105"/>
        <note>catalytic</note>
    </ligand>
</feature>
<comment type="subcellular location">
    <subcellularLocation>
        <location evidence="1">Membrane</location>
        <topology evidence="1">Multi-pass membrane protein</topology>
    </subcellularLocation>
</comment>
<dbReference type="PANTHER" id="PTHR46187:SF3">
    <property type="entry name" value="ALKALINE CERAMIDASE 3"/>
    <property type="match status" value="1"/>
</dbReference>
<keyword evidence="4" id="KW-0378">Hydrolase</keyword>
<feature type="transmembrane region" description="Helical" evidence="9">
    <location>
        <begin position="211"/>
        <end position="233"/>
    </location>
</feature>
<dbReference type="Pfam" id="PF05875">
    <property type="entry name" value="Ceramidase"/>
    <property type="match status" value="1"/>
</dbReference>
<evidence type="ECO:0000256" key="9">
    <source>
        <dbReference type="SAM" id="Phobius"/>
    </source>
</evidence>
<feature type="transmembrane region" description="Helical" evidence="9">
    <location>
        <begin position="67"/>
        <end position="87"/>
    </location>
</feature>
<evidence type="ECO:0000313" key="11">
    <source>
        <dbReference type="Proteomes" id="UP000192927"/>
    </source>
</evidence>
<keyword evidence="8" id="KW-0862">Zinc</keyword>
<dbReference type="GO" id="GO:0046872">
    <property type="term" value="F:metal ion binding"/>
    <property type="evidence" value="ECO:0007669"/>
    <property type="project" value="UniProtKB-KW"/>
</dbReference>
<comment type="similarity">
    <text evidence="2">Belongs to the alkaline ceramidase family.</text>
</comment>
<feature type="binding site" evidence="7">
    <location>
        <position position="29"/>
    </location>
    <ligand>
        <name>Ca(2+)</name>
        <dbReference type="ChEBI" id="CHEBI:29108"/>
    </ligand>
</feature>
<evidence type="ECO:0000256" key="4">
    <source>
        <dbReference type="ARBA" id="ARBA00022801"/>
    </source>
</evidence>
<dbReference type="GO" id="GO:0005789">
    <property type="term" value="C:endoplasmic reticulum membrane"/>
    <property type="evidence" value="ECO:0007669"/>
    <property type="project" value="TreeGrafter"/>
</dbReference>
<dbReference type="PANTHER" id="PTHR46187">
    <property type="entry name" value="ALKALINE CERAMIDASE 3"/>
    <property type="match status" value="1"/>
</dbReference>
<feature type="transmembrane region" description="Helical" evidence="9">
    <location>
        <begin position="262"/>
        <end position="282"/>
    </location>
</feature>
<comment type="cofactor">
    <cofactor evidence="8">
        <name>Zn(2+)</name>
        <dbReference type="ChEBI" id="CHEBI:29105"/>
    </cofactor>
</comment>
<keyword evidence="7" id="KW-0106">Calcium</keyword>
<evidence type="ECO:0000256" key="8">
    <source>
        <dbReference type="PIRSR" id="PIRSR608901-2"/>
    </source>
</evidence>
<evidence type="ECO:0000256" key="1">
    <source>
        <dbReference type="ARBA" id="ARBA00004141"/>
    </source>
</evidence>
<dbReference type="GO" id="GO:0046513">
    <property type="term" value="P:ceramide biosynthetic process"/>
    <property type="evidence" value="ECO:0007669"/>
    <property type="project" value="TreeGrafter"/>
</dbReference>
<feature type="binding site" evidence="8">
    <location>
        <position position="265"/>
    </location>
    <ligand>
        <name>Zn(2+)</name>
        <dbReference type="ChEBI" id="CHEBI:29105"/>
        <note>catalytic</note>
    </ligand>
</feature>
<dbReference type="EMBL" id="FWEW01001596">
    <property type="protein sequence ID" value="SLM37425.1"/>
    <property type="molecule type" value="Genomic_DNA"/>
</dbReference>
<evidence type="ECO:0000256" key="5">
    <source>
        <dbReference type="ARBA" id="ARBA00022989"/>
    </source>
</evidence>
<keyword evidence="5 9" id="KW-1133">Transmembrane helix</keyword>
<organism evidence="10 11">
    <name type="scientific">Lasallia pustulata</name>
    <dbReference type="NCBI Taxonomy" id="136370"/>
    <lineage>
        <taxon>Eukaryota</taxon>
        <taxon>Fungi</taxon>
        <taxon>Dikarya</taxon>
        <taxon>Ascomycota</taxon>
        <taxon>Pezizomycotina</taxon>
        <taxon>Lecanoromycetes</taxon>
        <taxon>OSLEUM clade</taxon>
        <taxon>Umbilicariomycetidae</taxon>
        <taxon>Umbilicariales</taxon>
        <taxon>Umbilicariaceae</taxon>
        <taxon>Lasallia</taxon>
    </lineage>
</organism>
<keyword evidence="3 9" id="KW-0812">Transmembrane</keyword>
<feature type="transmembrane region" description="Helical" evidence="9">
    <location>
        <begin position="126"/>
        <end position="144"/>
    </location>
</feature>
<sequence length="326" mass="38289">MPSWLPSIDYPPSRQGYWHPVTSTLNWCEEDYYATYYAAEIVNTLTNLLFLYLAIKGIRNCRKEGHDTIFFVTFVGFLLVGTGSFFFHATLKYPWQLVDELSMIYTTCLMCYATFSYSKSRQFSQILALSLVSLAIFITLYYHYLQDPLFHQNAYALLTAVVLFRSMYIMEYNLRPSLTKHQETFKQQRKRSMNGDERELSKSEDRRDARILGTMWTMVAYGLSIFLGGFAIWNLDNQLCSTLRVWRRQVGLPWGILLEGHGWWHLMTGVGAYFYITWGIWLRHCLNGRQDEYTLNWPRLFSLPEIVRSGHHWNGGAQNNAMRKDQ</sequence>
<feature type="binding site" evidence="7">
    <location>
        <position position="27"/>
    </location>
    <ligand>
        <name>Ca(2+)</name>
        <dbReference type="ChEBI" id="CHEBI:29108"/>
    </ligand>
</feature>
<proteinExistence type="inferred from homology"/>
<evidence type="ECO:0000256" key="2">
    <source>
        <dbReference type="ARBA" id="ARBA00009780"/>
    </source>
</evidence>
<accession>A0A1W5D312</accession>
<protein>
    <submittedName>
        <fullName evidence="10">Alkaline ceramidase</fullName>
    </submittedName>
</protein>
<dbReference type="InterPro" id="IPR008901">
    <property type="entry name" value="ACER"/>
</dbReference>
<feature type="transmembrane region" description="Helical" evidence="9">
    <location>
        <begin position="34"/>
        <end position="55"/>
    </location>
</feature>
<evidence type="ECO:0000313" key="10">
    <source>
        <dbReference type="EMBL" id="SLM37425.1"/>
    </source>
</evidence>
<dbReference type="AlphaFoldDB" id="A0A1W5D312"/>
<feature type="binding site" evidence="8">
    <location>
        <position position="261"/>
    </location>
    <ligand>
        <name>Zn(2+)</name>
        <dbReference type="ChEBI" id="CHEBI:29105"/>
        <note>catalytic</note>
    </ligand>
</feature>
<evidence type="ECO:0000256" key="6">
    <source>
        <dbReference type="ARBA" id="ARBA00023136"/>
    </source>
</evidence>
<evidence type="ECO:0000256" key="7">
    <source>
        <dbReference type="PIRSR" id="PIRSR608901-1"/>
    </source>
</evidence>
<keyword evidence="6 9" id="KW-0472">Membrane</keyword>
<feature type="binding site" evidence="7">
    <location>
        <position position="40"/>
    </location>
    <ligand>
        <name>Ca(2+)</name>
        <dbReference type="ChEBI" id="CHEBI:29108"/>
    </ligand>
</feature>
<keyword evidence="11" id="KW-1185">Reference proteome</keyword>
<keyword evidence="7" id="KW-0479">Metal-binding</keyword>
<reference evidence="11" key="1">
    <citation type="submission" date="2017-03" db="EMBL/GenBank/DDBJ databases">
        <authorList>
            <person name="Sharma R."/>
            <person name="Thines M."/>
        </authorList>
    </citation>
    <scope>NUCLEOTIDE SEQUENCE [LARGE SCALE GENOMIC DNA]</scope>
</reference>
<evidence type="ECO:0000256" key="3">
    <source>
        <dbReference type="ARBA" id="ARBA00022692"/>
    </source>
</evidence>
<dbReference type="GO" id="GO:0016811">
    <property type="term" value="F:hydrolase activity, acting on carbon-nitrogen (but not peptide) bonds, in linear amides"/>
    <property type="evidence" value="ECO:0007669"/>
    <property type="project" value="InterPro"/>
</dbReference>
<dbReference type="GO" id="GO:0046514">
    <property type="term" value="P:ceramide catabolic process"/>
    <property type="evidence" value="ECO:0007669"/>
    <property type="project" value="TreeGrafter"/>
</dbReference>
<name>A0A1W5D312_9LECA</name>